<gene>
    <name evidence="1" type="ORF">NM208_g12042</name>
</gene>
<name>A0ACC1RRM0_9HYPO</name>
<evidence type="ECO:0000313" key="2">
    <source>
        <dbReference type="Proteomes" id="UP001148629"/>
    </source>
</evidence>
<dbReference type="Proteomes" id="UP001148629">
    <property type="component" value="Unassembled WGS sequence"/>
</dbReference>
<evidence type="ECO:0000313" key="1">
    <source>
        <dbReference type="EMBL" id="KAJ3524494.1"/>
    </source>
</evidence>
<organism evidence="1 2">
    <name type="scientific">Fusarium decemcellulare</name>
    <dbReference type="NCBI Taxonomy" id="57161"/>
    <lineage>
        <taxon>Eukaryota</taxon>
        <taxon>Fungi</taxon>
        <taxon>Dikarya</taxon>
        <taxon>Ascomycota</taxon>
        <taxon>Pezizomycotina</taxon>
        <taxon>Sordariomycetes</taxon>
        <taxon>Hypocreomycetidae</taxon>
        <taxon>Hypocreales</taxon>
        <taxon>Nectriaceae</taxon>
        <taxon>Fusarium</taxon>
        <taxon>Fusarium decemcellulare species complex</taxon>
    </lineage>
</organism>
<sequence length="544" mass="60705">MEQAWGLADIPDLHGKVAVVTGASGIGLAIVAQLATHGAKVYFTARSLAKAEKAKQTLLSSYPEINSNNVNFLLLDFTDLKGITNAADELLKKETKLDILVNNAAASSPSTELVGGGWEVHMTTNFIGPFLFINRLMPLFKAATLHKDADVRIINISSVAQTAFLPRNFDFQFDKPCGLAKPVLHYPLQWRLGVKFIFSWDMIRFSISKTALILFATELQRRLDAQGIPIVTLSVHPGEAYTEGLVAVNNMFISTMARLFFASAEQGAVSPLFAATAKQVRQSPETYKARFLLPIGKVTSPHPVAEDEKQIKGLWDNTTTELNEALAAQGLPALGPCPPLRQSDVTISDSVSGNDHLTQIPEQVRRERSIHLDEPYVYASLINDRGQKEIRLLEILPSRGFYIIFCKVHHVTLWWPNHTTSLGPILLLGDIQYLPLTDDLYFALWRLWHPSKSRWMWVDEVCVNPQDNAEKAYQGLQLRGIYAKAKPVIIWLGEEDEYHISERGLGMARYINDVADWDRQHGIQRDLFQQAPDAPAPPPPTGRL</sequence>
<comment type="caution">
    <text evidence="1">The sequence shown here is derived from an EMBL/GenBank/DDBJ whole genome shotgun (WGS) entry which is preliminary data.</text>
</comment>
<reference evidence="1" key="1">
    <citation type="submission" date="2022-08" db="EMBL/GenBank/DDBJ databases">
        <title>Genome Sequence of Fusarium decemcellulare.</title>
        <authorList>
            <person name="Buettner E."/>
        </authorList>
    </citation>
    <scope>NUCLEOTIDE SEQUENCE</scope>
    <source>
        <strain evidence="1">Babe19</strain>
    </source>
</reference>
<accession>A0ACC1RRM0</accession>
<protein>
    <submittedName>
        <fullName evidence="1">Uncharacterized protein</fullName>
    </submittedName>
</protein>
<dbReference type="EMBL" id="JANRMS010002070">
    <property type="protein sequence ID" value="KAJ3524494.1"/>
    <property type="molecule type" value="Genomic_DNA"/>
</dbReference>
<keyword evidence="2" id="KW-1185">Reference proteome</keyword>
<proteinExistence type="predicted"/>